<feature type="region of interest" description="Disordered" evidence="1">
    <location>
        <begin position="67"/>
        <end position="118"/>
    </location>
</feature>
<feature type="compositionally biased region" description="Polar residues" evidence="1">
    <location>
        <begin position="86"/>
        <end position="98"/>
    </location>
</feature>
<organism evidence="2 3">
    <name type="scientific">Dictyocaulus viviparus</name>
    <name type="common">Bovine lungworm</name>
    <dbReference type="NCBI Taxonomy" id="29172"/>
    <lineage>
        <taxon>Eukaryota</taxon>
        <taxon>Metazoa</taxon>
        <taxon>Ecdysozoa</taxon>
        <taxon>Nematoda</taxon>
        <taxon>Chromadorea</taxon>
        <taxon>Rhabditida</taxon>
        <taxon>Rhabditina</taxon>
        <taxon>Rhabditomorpha</taxon>
        <taxon>Strongyloidea</taxon>
        <taxon>Metastrongylidae</taxon>
        <taxon>Dictyocaulus</taxon>
    </lineage>
</organism>
<sequence>MVAILHRLTLGSVYLQKTDNLLTLSSHFQAKRLNKTALLSLEPPNPLAPKWTLNDIRFKDRVFSNTSVKSPATRAHPRPKPLKNCPSFTQPSTSKVTASLSKEDLSKSSSKKNTEYEVHGKLVKTMKRKIN</sequence>
<protein>
    <submittedName>
        <fullName evidence="2">Uncharacterized protein</fullName>
    </submittedName>
</protein>
<evidence type="ECO:0000256" key="1">
    <source>
        <dbReference type="SAM" id="MobiDB-lite"/>
    </source>
</evidence>
<evidence type="ECO:0000313" key="2">
    <source>
        <dbReference type="EMBL" id="KJH40210.1"/>
    </source>
</evidence>
<gene>
    <name evidence="2" type="ORF">DICVIV_13849</name>
</gene>
<dbReference type="EMBL" id="KN717546">
    <property type="protein sequence ID" value="KJH40210.1"/>
    <property type="molecule type" value="Genomic_DNA"/>
</dbReference>
<proteinExistence type="predicted"/>
<keyword evidence="3" id="KW-1185">Reference proteome</keyword>
<reference evidence="3" key="2">
    <citation type="journal article" date="2016" name="Sci. Rep.">
        <title>Dictyocaulus viviparus genome, variome and transcriptome elucidate lungworm biology and support future intervention.</title>
        <authorList>
            <person name="McNulty S.N."/>
            <person name="Strube C."/>
            <person name="Rosa B.A."/>
            <person name="Martin J.C."/>
            <person name="Tyagi R."/>
            <person name="Choi Y.J."/>
            <person name="Wang Q."/>
            <person name="Hallsworth Pepin K."/>
            <person name="Zhang X."/>
            <person name="Ozersky P."/>
            <person name="Wilson R.K."/>
            <person name="Sternberg P.W."/>
            <person name="Gasser R.B."/>
            <person name="Mitreva M."/>
        </authorList>
    </citation>
    <scope>NUCLEOTIDE SEQUENCE [LARGE SCALE GENOMIC DNA]</scope>
    <source>
        <strain evidence="3">HannoverDv2000</strain>
    </source>
</reference>
<dbReference type="OrthoDB" id="10586034at2759"/>
<evidence type="ECO:0000313" key="3">
    <source>
        <dbReference type="Proteomes" id="UP000053766"/>
    </source>
</evidence>
<dbReference type="AlphaFoldDB" id="A0A0D8X6Q3"/>
<accession>A0A0D8X6Q3</accession>
<reference evidence="2 3" key="1">
    <citation type="submission" date="2013-11" db="EMBL/GenBank/DDBJ databases">
        <title>Draft genome of the bovine lungworm Dictyocaulus viviparus.</title>
        <authorList>
            <person name="Mitreva M."/>
        </authorList>
    </citation>
    <scope>NUCLEOTIDE SEQUENCE [LARGE SCALE GENOMIC DNA]</scope>
    <source>
        <strain evidence="2 3">HannoverDv2000</strain>
    </source>
</reference>
<dbReference type="Proteomes" id="UP000053766">
    <property type="component" value="Unassembled WGS sequence"/>
</dbReference>
<name>A0A0D8X6Q3_DICVI</name>
<feature type="compositionally biased region" description="Basic and acidic residues" evidence="1">
    <location>
        <begin position="101"/>
        <end position="118"/>
    </location>
</feature>